<protein>
    <submittedName>
        <fullName evidence="8">P-type conjugative transfer protein TrbL</fullName>
    </submittedName>
</protein>
<proteinExistence type="predicted"/>
<reference evidence="8 9" key="1">
    <citation type="submission" date="2020-03" db="EMBL/GenBank/DDBJ databases">
        <title>Complete genome sequence of Orbus sp. IPMB12 (BCRC 80908).</title>
        <authorList>
            <person name="Lo W.-S."/>
            <person name="Chang T.-H."/>
            <person name="Kuo C.-H."/>
        </authorList>
    </citation>
    <scope>NUCLEOTIDE SEQUENCE [LARGE SCALE GENOMIC DNA]</scope>
    <source>
        <strain evidence="8 9">IPMB12</strain>
        <plasmid evidence="9">pipmb12</plasmid>
    </source>
</reference>
<sequence>MKRFTYLFPLLFLMLSNSAFAAINNKDILDNVLEKYRAVASTWQGVIMSNALWLFWCLVAISMVWTFAQLILKQADFGEFFGELIRFMMFTGFYLWILQNAPEIGSSIIKSMGQLAAKAAGISDTPSPSSIVDIGFDIFNQVANQTSVWSPVDSAMGMILALIILVIIALLAINMLLLLITSWVLLYAGIFFLGFGGSKWTSDMAINYYKTLLGIAIQIFTMVLLIGIGKSIVDQYYTNMSDSIIFSELAVMFIVALTLLLLVNKLPPLMAGIITGASVGGQGIGSFASGAVLGAAATTAAGFGVASQLVTSGAANAGGGAKAIMEAFRSASGESSEGSLSGDAGSGSSSGMEGSLSSGSGDSDTPLSSAMGDDSSSGSIVSSGDRSFAAAVSDGIKNLATGVKDTAKDAMNARINQTVGGQVAEKIKSNREDKL</sequence>
<dbReference type="NCBIfam" id="TIGR02783">
    <property type="entry name" value="TrbL_P"/>
    <property type="match status" value="1"/>
</dbReference>
<geneLocation type="plasmid" evidence="9">
    <name>pipmb12</name>
</geneLocation>
<keyword evidence="2 6" id="KW-0812">Transmembrane</keyword>
<dbReference type="GO" id="GO:0030255">
    <property type="term" value="P:protein secretion by the type IV secretion system"/>
    <property type="evidence" value="ECO:0007669"/>
    <property type="project" value="InterPro"/>
</dbReference>
<dbReference type="KEGG" id="orb:IPMB12_11955"/>
<evidence type="ECO:0000256" key="7">
    <source>
        <dbReference type="SAM" id="SignalP"/>
    </source>
</evidence>
<evidence type="ECO:0000256" key="5">
    <source>
        <dbReference type="SAM" id="MobiDB-lite"/>
    </source>
</evidence>
<evidence type="ECO:0000256" key="2">
    <source>
        <dbReference type="ARBA" id="ARBA00022692"/>
    </source>
</evidence>
<feature type="region of interest" description="Disordered" evidence="5">
    <location>
        <begin position="333"/>
        <end position="384"/>
    </location>
</feature>
<feature type="transmembrane region" description="Helical" evidence="6">
    <location>
        <begin position="45"/>
        <end position="68"/>
    </location>
</feature>
<feature type="transmembrane region" description="Helical" evidence="6">
    <location>
        <begin position="212"/>
        <end position="232"/>
    </location>
</feature>
<accession>A0A6G9IE52</accession>
<keyword evidence="8" id="KW-0614">Plasmid</keyword>
<keyword evidence="4 6" id="KW-0472">Membrane</keyword>
<evidence type="ECO:0000313" key="8">
    <source>
        <dbReference type="EMBL" id="QIQ22515.1"/>
    </source>
</evidence>
<keyword evidence="3 6" id="KW-1133">Transmembrane helix</keyword>
<organism evidence="8 9">
    <name type="scientific">Zophobihabitans entericus</name>
    <dbReference type="NCBI Taxonomy" id="1635327"/>
    <lineage>
        <taxon>Bacteria</taxon>
        <taxon>Pseudomonadati</taxon>
        <taxon>Pseudomonadota</taxon>
        <taxon>Gammaproteobacteria</taxon>
        <taxon>Orbales</taxon>
        <taxon>Orbaceae</taxon>
        <taxon>Zophobihabitans</taxon>
    </lineage>
</organism>
<dbReference type="InParanoid" id="A0A6G9IE52"/>
<dbReference type="Proteomes" id="UP000501168">
    <property type="component" value="Plasmid pIPMB12"/>
</dbReference>
<keyword evidence="9" id="KW-1185">Reference proteome</keyword>
<evidence type="ECO:0000256" key="3">
    <source>
        <dbReference type="ARBA" id="ARBA00022989"/>
    </source>
</evidence>
<dbReference type="AlphaFoldDB" id="A0A6G9IE52"/>
<dbReference type="GO" id="GO:0016020">
    <property type="term" value="C:membrane"/>
    <property type="evidence" value="ECO:0007669"/>
    <property type="project" value="UniProtKB-SubCell"/>
</dbReference>
<name>A0A6G9IE52_9GAMM</name>
<comment type="subcellular location">
    <subcellularLocation>
        <location evidence="1">Membrane</location>
        <topology evidence="1">Multi-pass membrane protein</topology>
    </subcellularLocation>
</comment>
<feature type="transmembrane region" description="Helical" evidence="6">
    <location>
        <begin position="244"/>
        <end position="263"/>
    </location>
</feature>
<evidence type="ECO:0000313" key="9">
    <source>
        <dbReference type="Proteomes" id="UP000501168"/>
    </source>
</evidence>
<evidence type="ECO:0000256" key="4">
    <source>
        <dbReference type="ARBA" id="ARBA00023136"/>
    </source>
</evidence>
<keyword evidence="7" id="KW-0732">Signal</keyword>
<feature type="signal peptide" evidence="7">
    <location>
        <begin position="1"/>
        <end position="21"/>
    </location>
</feature>
<feature type="transmembrane region" description="Helical" evidence="6">
    <location>
        <begin position="159"/>
        <end position="192"/>
    </location>
</feature>
<dbReference type="EMBL" id="CP050254">
    <property type="protein sequence ID" value="QIQ22515.1"/>
    <property type="molecule type" value="Genomic_DNA"/>
</dbReference>
<dbReference type="InterPro" id="IPR014150">
    <property type="entry name" value="Conjugal_tfr_TrbL"/>
</dbReference>
<feature type="chain" id="PRO_5026157703" evidence="7">
    <location>
        <begin position="22"/>
        <end position="435"/>
    </location>
</feature>
<dbReference type="InterPro" id="IPR007688">
    <property type="entry name" value="Conjugal_tfr_TrbL/VirB6"/>
</dbReference>
<dbReference type="RefSeq" id="WP_166917811.1">
    <property type="nucleotide sequence ID" value="NZ_CP050254.1"/>
</dbReference>
<dbReference type="Pfam" id="PF04610">
    <property type="entry name" value="TrbL"/>
    <property type="match status" value="1"/>
</dbReference>
<evidence type="ECO:0000256" key="6">
    <source>
        <dbReference type="SAM" id="Phobius"/>
    </source>
</evidence>
<evidence type="ECO:0000256" key="1">
    <source>
        <dbReference type="ARBA" id="ARBA00004141"/>
    </source>
</evidence>
<gene>
    <name evidence="8" type="primary">trbL</name>
    <name evidence="8" type="ORF">IPMB12_11955</name>
</gene>